<name>A0AAP0Q8X4_9MAGN</name>
<proteinExistence type="predicted"/>
<evidence type="ECO:0000313" key="3">
    <source>
        <dbReference type="Proteomes" id="UP001420932"/>
    </source>
</evidence>
<keyword evidence="1" id="KW-0472">Membrane</keyword>
<dbReference type="EMBL" id="JBBNAF010000001">
    <property type="protein sequence ID" value="KAK9170439.1"/>
    <property type="molecule type" value="Genomic_DNA"/>
</dbReference>
<keyword evidence="3" id="KW-1185">Reference proteome</keyword>
<accession>A0AAP0Q8X4</accession>
<gene>
    <name evidence="2" type="ORF">Syun_002579</name>
</gene>
<sequence length="78" mass="9117">MNMRILFNNERVATFFTNCMQCLSFSNYIYLITWSIHDLLPANSLSFESSHQLNSNNTSRNVAARYPTLLIAIYNYRS</sequence>
<feature type="transmembrane region" description="Helical" evidence="1">
    <location>
        <begin position="12"/>
        <end position="36"/>
    </location>
</feature>
<dbReference type="AlphaFoldDB" id="A0AAP0Q8X4"/>
<comment type="caution">
    <text evidence="2">The sequence shown here is derived from an EMBL/GenBank/DDBJ whole genome shotgun (WGS) entry which is preliminary data.</text>
</comment>
<evidence type="ECO:0000256" key="1">
    <source>
        <dbReference type="SAM" id="Phobius"/>
    </source>
</evidence>
<organism evidence="2 3">
    <name type="scientific">Stephania yunnanensis</name>
    <dbReference type="NCBI Taxonomy" id="152371"/>
    <lineage>
        <taxon>Eukaryota</taxon>
        <taxon>Viridiplantae</taxon>
        <taxon>Streptophyta</taxon>
        <taxon>Embryophyta</taxon>
        <taxon>Tracheophyta</taxon>
        <taxon>Spermatophyta</taxon>
        <taxon>Magnoliopsida</taxon>
        <taxon>Ranunculales</taxon>
        <taxon>Menispermaceae</taxon>
        <taxon>Menispermoideae</taxon>
        <taxon>Cissampelideae</taxon>
        <taxon>Stephania</taxon>
    </lineage>
</organism>
<reference evidence="2 3" key="1">
    <citation type="submission" date="2024-01" db="EMBL/GenBank/DDBJ databases">
        <title>Genome assemblies of Stephania.</title>
        <authorList>
            <person name="Yang L."/>
        </authorList>
    </citation>
    <scope>NUCLEOTIDE SEQUENCE [LARGE SCALE GENOMIC DNA]</scope>
    <source>
        <strain evidence="2">YNDBR</strain>
        <tissue evidence="2">Leaf</tissue>
    </source>
</reference>
<evidence type="ECO:0000313" key="2">
    <source>
        <dbReference type="EMBL" id="KAK9170439.1"/>
    </source>
</evidence>
<dbReference type="Proteomes" id="UP001420932">
    <property type="component" value="Unassembled WGS sequence"/>
</dbReference>
<keyword evidence="1" id="KW-1133">Transmembrane helix</keyword>
<keyword evidence="1" id="KW-0812">Transmembrane</keyword>
<protein>
    <submittedName>
        <fullName evidence="2">Uncharacterized protein</fullName>
    </submittedName>
</protein>